<protein>
    <submittedName>
        <fullName evidence="7">Uncharacterized protein</fullName>
    </submittedName>
</protein>
<dbReference type="Proteomes" id="UP001341840">
    <property type="component" value="Unassembled WGS sequence"/>
</dbReference>
<keyword evidence="4 6" id="KW-1133">Transmembrane helix</keyword>
<organism evidence="7 8">
    <name type="scientific">Stylosanthes scabra</name>
    <dbReference type="NCBI Taxonomy" id="79078"/>
    <lineage>
        <taxon>Eukaryota</taxon>
        <taxon>Viridiplantae</taxon>
        <taxon>Streptophyta</taxon>
        <taxon>Embryophyta</taxon>
        <taxon>Tracheophyta</taxon>
        <taxon>Spermatophyta</taxon>
        <taxon>Magnoliopsida</taxon>
        <taxon>eudicotyledons</taxon>
        <taxon>Gunneridae</taxon>
        <taxon>Pentapetalae</taxon>
        <taxon>rosids</taxon>
        <taxon>fabids</taxon>
        <taxon>Fabales</taxon>
        <taxon>Fabaceae</taxon>
        <taxon>Papilionoideae</taxon>
        <taxon>50 kb inversion clade</taxon>
        <taxon>dalbergioids sensu lato</taxon>
        <taxon>Dalbergieae</taxon>
        <taxon>Pterocarpus clade</taxon>
        <taxon>Stylosanthes</taxon>
    </lineage>
</organism>
<keyword evidence="5 6" id="KW-0472">Membrane</keyword>
<keyword evidence="2 6" id="KW-0812">Transmembrane</keyword>
<evidence type="ECO:0000256" key="5">
    <source>
        <dbReference type="ARBA" id="ARBA00023136"/>
    </source>
</evidence>
<dbReference type="EMBL" id="JASCZI010151773">
    <property type="protein sequence ID" value="MED6174390.1"/>
    <property type="molecule type" value="Genomic_DNA"/>
</dbReference>
<reference evidence="7 8" key="1">
    <citation type="journal article" date="2023" name="Plants (Basel)">
        <title>Bridging the Gap: Combining Genomics and Transcriptomics Approaches to Understand Stylosanthes scabra, an Orphan Legume from the Brazilian Caatinga.</title>
        <authorList>
            <person name="Ferreira-Neto J.R.C."/>
            <person name="da Silva M.D."/>
            <person name="Binneck E."/>
            <person name="de Melo N.F."/>
            <person name="da Silva R.H."/>
            <person name="de Melo A.L.T.M."/>
            <person name="Pandolfi V."/>
            <person name="Bustamante F.O."/>
            <person name="Brasileiro-Vidal A.C."/>
            <person name="Benko-Iseppon A.M."/>
        </authorList>
    </citation>
    <scope>NUCLEOTIDE SEQUENCE [LARGE SCALE GENOMIC DNA]</scope>
    <source>
        <tissue evidence="7">Leaves</tissue>
    </source>
</reference>
<keyword evidence="8" id="KW-1185">Reference proteome</keyword>
<evidence type="ECO:0000256" key="6">
    <source>
        <dbReference type="SAM" id="Phobius"/>
    </source>
</evidence>
<comment type="subcellular location">
    <subcellularLocation>
        <location evidence="1">Membrane</location>
        <topology evidence="1">Multi-pass membrane protein</topology>
    </subcellularLocation>
</comment>
<evidence type="ECO:0000256" key="3">
    <source>
        <dbReference type="ARBA" id="ARBA00022786"/>
    </source>
</evidence>
<comment type="caution">
    <text evidence="7">The sequence shown here is derived from an EMBL/GenBank/DDBJ whole genome shotgun (WGS) entry which is preliminary data.</text>
</comment>
<evidence type="ECO:0000256" key="1">
    <source>
        <dbReference type="ARBA" id="ARBA00004141"/>
    </source>
</evidence>
<accession>A0ABU6VLE4</accession>
<evidence type="ECO:0000313" key="8">
    <source>
        <dbReference type="Proteomes" id="UP001341840"/>
    </source>
</evidence>
<proteinExistence type="predicted"/>
<evidence type="ECO:0000313" key="7">
    <source>
        <dbReference type="EMBL" id="MED6174390.1"/>
    </source>
</evidence>
<gene>
    <name evidence="7" type="ORF">PIB30_068599</name>
</gene>
<dbReference type="InterPro" id="IPR044235">
    <property type="entry name" value="RNFT1/2"/>
</dbReference>
<sequence>MGDKSETCQTFSFSSSISNIDAAATTAGRWRCRASCAVCFSLVDGNRKEVATTVVELRCCGFGGGLSTNSTLPWMRDAISVPPSAIAPSSASWLLTVSLPPVMKAATAECDNGSTTIDVANKSNDILRSKDILRKQTALKGERKVPVLIGISVAFSLHVISIYWWYQNDDLMYPLVMLPPREIPPFWHAIFIIMVNDVFPPHL</sequence>
<evidence type="ECO:0000256" key="2">
    <source>
        <dbReference type="ARBA" id="ARBA00022692"/>
    </source>
</evidence>
<evidence type="ECO:0000256" key="4">
    <source>
        <dbReference type="ARBA" id="ARBA00022989"/>
    </source>
</evidence>
<name>A0ABU6VLE4_9FABA</name>
<dbReference type="PANTHER" id="PTHR15860:SF27">
    <property type="entry name" value="RING_U-BOX SUPERFAMILY PROTEIN"/>
    <property type="match status" value="1"/>
</dbReference>
<feature type="transmembrane region" description="Helical" evidence="6">
    <location>
        <begin position="145"/>
        <end position="166"/>
    </location>
</feature>
<keyword evidence="3" id="KW-0833">Ubl conjugation pathway</keyword>
<dbReference type="PANTHER" id="PTHR15860">
    <property type="entry name" value="UNCHARACTERIZED RING FINGER-CONTAINING PROTEIN"/>
    <property type="match status" value="1"/>
</dbReference>